<evidence type="ECO:0000256" key="2">
    <source>
        <dbReference type="ARBA" id="ARBA00022598"/>
    </source>
</evidence>
<proteinExistence type="inferred from homology"/>
<accession>A0ABQ7K7H3</accession>
<dbReference type="Gene3D" id="3.40.50.12780">
    <property type="entry name" value="N-terminal domain of ligase-like"/>
    <property type="match status" value="1"/>
</dbReference>
<sequence length="549" mass="60672">MTIYRSHLPDQPVPYMNAFSFAISNPNNTPESYPILIDGITKQTFTFGQWKLNILRWATALQKSLGFKRGDVLALFSFNQIDYSITMFGPLVFAGITTTVNSAYNADELAYQLRDSGATAMVTHPELLATAREGARKVGLAEDRIFLYGDQVVEGFRPYTSLLPPLETTPESELAKPVVMDARECKETTALICYSSGTTGKSKGVELSHLNFAMNAIQVVAFDGDLKAHDNIALSVLPMYHMYSVQLHLMCGPYSGLQNIVLQKFNPEDFLKAIQDCKIKTLNLVPPQVLMLVKSPLVAKYDLSHVRQINVGAAPCSRELIEALLEKYPAIAFRQAYGMSEASPGTHVGLYNDMVHGSAGKILPNQEVRLVDPESGKDAEPGERGEIWIRGLNVMKGYRNNEKATRETIDTEGWLHTGDVAVVDERGNFFVVDRLKELIKYKGFQVAPAELEAILLTHPQILDAAVIGVENKEQATEVPLAFVVKNQSTPVGKALTEQEVVEYVASKVAPHKKLRGGVRFIDLVPKSAAGKILRKDLRILIQDPPKSKL</sequence>
<dbReference type="InterPro" id="IPR045851">
    <property type="entry name" value="AMP-bd_C_sf"/>
</dbReference>
<dbReference type="InterPro" id="IPR000873">
    <property type="entry name" value="AMP-dep_synth/lig_dom"/>
</dbReference>
<evidence type="ECO:0000256" key="1">
    <source>
        <dbReference type="ARBA" id="ARBA00006432"/>
    </source>
</evidence>
<comment type="caution">
    <text evidence="5">The sequence shown here is derived from an EMBL/GenBank/DDBJ whole genome shotgun (WGS) entry which is preliminary data.</text>
</comment>
<dbReference type="CDD" id="cd05911">
    <property type="entry name" value="Firefly_Luc_like"/>
    <property type="match status" value="1"/>
</dbReference>
<dbReference type="Proteomes" id="UP001194696">
    <property type="component" value="Unassembled WGS sequence"/>
</dbReference>
<dbReference type="InterPro" id="IPR025110">
    <property type="entry name" value="AMP-bd_C"/>
</dbReference>
<evidence type="ECO:0008006" key="7">
    <source>
        <dbReference type="Google" id="ProtNLM"/>
    </source>
</evidence>
<keyword evidence="2" id="KW-0436">Ligase</keyword>
<dbReference type="Pfam" id="PF00501">
    <property type="entry name" value="AMP-binding"/>
    <property type="match status" value="1"/>
</dbReference>
<dbReference type="InterPro" id="IPR042099">
    <property type="entry name" value="ANL_N_sf"/>
</dbReference>
<reference evidence="5 6" key="1">
    <citation type="journal article" date="2020" name="Fungal Divers.">
        <title>Resolving the Mortierellaceae phylogeny through synthesis of multi-gene phylogenetics and phylogenomics.</title>
        <authorList>
            <person name="Vandepol N."/>
            <person name="Liber J."/>
            <person name="Desiro A."/>
            <person name="Na H."/>
            <person name="Kennedy M."/>
            <person name="Barry K."/>
            <person name="Grigoriev I.V."/>
            <person name="Miller A.N."/>
            <person name="O'Donnell K."/>
            <person name="Stajich J.E."/>
            <person name="Bonito G."/>
        </authorList>
    </citation>
    <scope>NUCLEOTIDE SEQUENCE [LARGE SCALE GENOMIC DNA]</scope>
    <source>
        <strain evidence="5 6">AD045</strain>
    </source>
</reference>
<evidence type="ECO:0000313" key="5">
    <source>
        <dbReference type="EMBL" id="KAG0291746.1"/>
    </source>
</evidence>
<comment type="similarity">
    <text evidence="1">Belongs to the ATP-dependent AMP-binding enzyme family.</text>
</comment>
<dbReference type="PANTHER" id="PTHR24096:SF149">
    <property type="entry name" value="AMP-BINDING DOMAIN-CONTAINING PROTEIN-RELATED"/>
    <property type="match status" value="1"/>
</dbReference>
<dbReference type="SUPFAM" id="SSF56801">
    <property type="entry name" value="Acetyl-CoA synthetase-like"/>
    <property type="match status" value="1"/>
</dbReference>
<protein>
    <recommendedName>
        <fullName evidence="7">Acetyl-CoA synthetase-like protein</fullName>
    </recommendedName>
</protein>
<evidence type="ECO:0000259" key="4">
    <source>
        <dbReference type="Pfam" id="PF13193"/>
    </source>
</evidence>
<dbReference type="PANTHER" id="PTHR24096">
    <property type="entry name" value="LONG-CHAIN-FATTY-ACID--COA LIGASE"/>
    <property type="match status" value="1"/>
</dbReference>
<evidence type="ECO:0000259" key="3">
    <source>
        <dbReference type="Pfam" id="PF00501"/>
    </source>
</evidence>
<organism evidence="5 6">
    <name type="scientific">Linnemannia gamsii</name>
    <dbReference type="NCBI Taxonomy" id="64522"/>
    <lineage>
        <taxon>Eukaryota</taxon>
        <taxon>Fungi</taxon>
        <taxon>Fungi incertae sedis</taxon>
        <taxon>Mucoromycota</taxon>
        <taxon>Mortierellomycotina</taxon>
        <taxon>Mortierellomycetes</taxon>
        <taxon>Mortierellales</taxon>
        <taxon>Mortierellaceae</taxon>
        <taxon>Linnemannia</taxon>
    </lineage>
</organism>
<dbReference type="Gene3D" id="3.30.300.30">
    <property type="match status" value="1"/>
</dbReference>
<gene>
    <name evidence="5" type="ORF">BGZ96_004862</name>
</gene>
<dbReference type="EMBL" id="JAAAIM010000226">
    <property type="protein sequence ID" value="KAG0291746.1"/>
    <property type="molecule type" value="Genomic_DNA"/>
</dbReference>
<keyword evidence="6" id="KW-1185">Reference proteome</keyword>
<dbReference type="InterPro" id="IPR020845">
    <property type="entry name" value="AMP-binding_CS"/>
</dbReference>
<evidence type="ECO:0000313" key="6">
    <source>
        <dbReference type="Proteomes" id="UP001194696"/>
    </source>
</evidence>
<name>A0ABQ7K7H3_9FUNG</name>
<dbReference type="Pfam" id="PF13193">
    <property type="entry name" value="AMP-binding_C"/>
    <property type="match status" value="1"/>
</dbReference>
<feature type="domain" description="AMP-dependent synthetase/ligase" evidence="3">
    <location>
        <begin position="28"/>
        <end position="398"/>
    </location>
</feature>
<feature type="domain" description="AMP-binding enzyme C-terminal" evidence="4">
    <location>
        <begin position="450"/>
        <end position="531"/>
    </location>
</feature>
<dbReference type="PROSITE" id="PS00455">
    <property type="entry name" value="AMP_BINDING"/>
    <property type="match status" value="1"/>
</dbReference>